<sequence length="255" mass="27574">MLLKNKVALVTGASRGIGAAIAKMYAKEGAIVIVNYLHNTQHAQTIVQSIISQGGQAVAMQCDIRDQQEVHNMLQNILDNFGTIHIVVNNALSQYQFDPKNRKLLGDLQWFDYQAQIDGSLKAVLNVVDFVLPKLKQNNESSIINITSNLIQSPAIPYHDYIVGKSAVLGLTRTMASELGAFGIRVNAIAPGLTVPTDSSQLTHRDVREKLIDQTPTGRLTTPEDVAGTAVYLATALSSNVTGQCLFVDGGLTMT</sequence>
<dbReference type="PRINTS" id="PR00080">
    <property type="entry name" value="SDRFAMILY"/>
</dbReference>
<dbReference type="PANTHER" id="PTHR43639:SF1">
    <property type="entry name" value="SHORT-CHAIN DEHYDROGENASE_REDUCTASE FAMILY PROTEIN"/>
    <property type="match status" value="1"/>
</dbReference>
<dbReference type="PRINTS" id="PR00081">
    <property type="entry name" value="GDHRDH"/>
</dbReference>
<dbReference type="OMA" id="AKAAYFF"/>
<protein>
    <submittedName>
        <fullName evidence="3">SDR family oxidoreductase</fullName>
    </submittedName>
</protein>
<organism evidence="3 4">
    <name type="scientific">Leuconostoc carnosum</name>
    <dbReference type="NCBI Taxonomy" id="1252"/>
    <lineage>
        <taxon>Bacteria</taxon>
        <taxon>Bacillati</taxon>
        <taxon>Bacillota</taxon>
        <taxon>Bacilli</taxon>
        <taxon>Lactobacillales</taxon>
        <taxon>Lactobacillaceae</taxon>
        <taxon>Leuconostoc</taxon>
    </lineage>
</organism>
<gene>
    <name evidence="3" type="ORF">FGL89_00680</name>
</gene>
<evidence type="ECO:0000313" key="3">
    <source>
        <dbReference type="EMBL" id="QEA32756.1"/>
    </source>
</evidence>
<dbReference type="Pfam" id="PF13561">
    <property type="entry name" value="adh_short_C2"/>
    <property type="match status" value="1"/>
</dbReference>
<evidence type="ECO:0000313" key="4">
    <source>
        <dbReference type="Proteomes" id="UP000321332"/>
    </source>
</evidence>
<evidence type="ECO:0000256" key="2">
    <source>
        <dbReference type="ARBA" id="ARBA00023002"/>
    </source>
</evidence>
<dbReference type="GeneID" id="61186234"/>
<dbReference type="AlphaFoldDB" id="A0AAE6IIC2"/>
<dbReference type="FunFam" id="3.40.50.720:FF:000084">
    <property type="entry name" value="Short-chain dehydrogenase reductase"/>
    <property type="match status" value="1"/>
</dbReference>
<reference evidence="3 4" key="1">
    <citation type="submission" date="2019-06" db="EMBL/GenBank/DDBJ databases">
        <title>Genome analyses of bacteria isolated from kimchi.</title>
        <authorList>
            <person name="Lee S."/>
            <person name="Ahn S."/>
            <person name="Roh S."/>
        </authorList>
    </citation>
    <scope>NUCLEOTIDE SEQUENCE [LARGE SCALE GENOMIC DNA]</scope>
    <source>
        <strain evidence="3 4">CBA3620</strain>
    </source>
</reference>
<dbReference type="GO" id="GO:0016491">
    <property type="term" value="F:oxidoreductase activity"/>
    <property type="evidence" value="ECO:0007669"/>
    <property type="project" value="UniProtKB-KW"/>
</dbReference>
<keyword evidence="2" id="KW-0560">Oxidoreductase</keyword>
<dbReference type="Gene3D" id="3.40.50.720">
    <property type="entry name" value="NAD(P)-binding Rossmann-like Domain"/>
    <property type="match status" value="1"/>
</dbReference>
<dbReference type="InterPro" id="IPR036291">
    <property type="entry name" value="NAD(P)-bd_dom_sf"/>
</dbReference>
<dbReference type="PANTHER" id="PTHR43639">
    <property type="entry name" value="OXIDOREDUCTASE, SHORT-CHAIN DEHYDROGENASE/REDUCTASE FAMILY (AFU_ORTHOLOGUE AFUA_5G02870)"/>
    <property type="match status" value="1"/>
</dbReference>
<dbReference type="SUPFAM" id="SSF51735">
    <property type="entry name" value="NAD(P)-binding Rossmann-fold domains"/>
    <property type="match status" value="1"/>
</dbReference>
<dbReference type="GO" id="GO:0008206">
    <property type="term" value="P:bile acid metabolic process"/>
    <property type="evidence" value="ECO:0007669"/>
    <property type="project" value="UniProtKB-ARBA"/>
</dbReference>
<name>A0AAE6IIC2_LEUCA</name>
<dbReference type="EMBL" id="CP042374">
    <property type="protein sequence ID" value="QEA32756.1"/>
    <property type="molecule type" value="Genomic_DNA"/>
</dbReference>
<proteinExistence type="inferred from homology"/>
<dbReference type="RefSeq" id="WP_014974373.1">
    <property type="nucleotide sequence ID" value="NZ_CP042374.1"/>
</dbReference>
<dbReference type="Proteomes" id="UP000321332">
    <property type="component" value="Chromosome"/>
</dbReference>
<comment type="similarity">
    <text evidence="1">Belongs to the short-chain dehydrogenases/reductases (SDR) family.</text>
</comment>
<dbReference type="InterPro" id="IPR002347">
    <property type="entry name" value="SDR_fam"/>
</dbReference>
<accession>A0AAE6IIC2</accession>
<evidence type="ECO:0000256" key="1">
    <source>
        <dbReference type="ARBA" id="ARBA00006484"/>
    </source>
</evidence>